<proteinExistence type="predicted"/>
<feature type="region of interest" description="Disordered" evidence="1">
    <location>
        <begin position="1"/>
        <end position="188"/>
    </location>
</feature>
<dbReference type="EMBL" id="CADCTV010000551">
    <property type="protein sequence ID" value="CAA9341214.1"/>
    <property type="molecule type" value="Genomic_DNA"/>
</dbReference>
<sequence>GMAALGLLGGAQPGEAGRTAAGAHGGHGTAGGHPADRPVFLPRPPARRDRLLSGGGGAGLREHHVHRRHPDDGGVEPARRGHREQHADEDPGQRPGRGAVRRHAELPDGALPGARGAAGARVAGQHPGPAGRCGPACPRAGRRRAGAGARRPGREPALGVLGRRADGPADAAGRLAHPRAAARRRGIV</sequence>
<organism evidence="2">
    <name type="scientific">uncultured Gemmatimonadota bacterium</name>
    <dbReference type="NCBI Taxonomy" id="203437"/>
    <lineage>
        <taxon>Bacteria</taxon>
        <taxon>Pseudomonadati</taxon>
        <taxon>Gemmatimonadota</taxon>
        <taxon>environmental samples</taxon>
    </lineage>
</organism>
<protein>
    <submittedName>
        <fullName evidence="2">Uncharacterized protein</fullName>
    </submittedName>
</protein>
<accession>A0A6J4LTH2</accession>
<reference evidence="2" key="1">
    <citation type="submission" date="2020-02" db="EMBL/GenBank/DDBJ databases">
        <authorList>
            <person name="Meier V. D."/>
        </authorList>
    </citation>
    <scope>NUCLEOTIDE SEQUENCE</scope>
    <source>
        <strain evidence="2">AVDCRST_MAG89</strain>
    </source>
</reference>
<gene>
    <name evidence="2" type="ORF">AVDCRST_MAG89-2622</name>
</gene>
<evidence type="ECO:0000313" key="2">
    <source>
        <dbReference type="EMBL" id="CAA9341214.1"/>
    </source>
</evidence>
<evidence type="ECO:0000256" key="1">
    <source>
        <dbReference type="SAM" id="MobiDB-lite"/>
    </source>
</evidence>
<feature type="compositionally biased region" description="Low complexity" evidence="1">
    <location>
        <begin position="109"/>
        <end position="139"/>
    </location>
</feature>
<feature type="compositionally biased region" description="Basic residues" evidence="1">
    <location>
        <begin position="176"/>
        <end position="188"/>
    </location>
</feature>
<dbReference type="AlphaFoldDB" id="A0A6J4LTH2"/>
<feature type="non-terminal residue" evidence="2">
    <location>
        <position position="188"/>
    </location>
</feature>
<name>A0A6J4LTH2_9BACT</name>
<feature type="non-terminal residue" evidence="2">
    <location>
        <position position="1"/>
    </location>
</feature>